<organism evidence="2 3">
    <name type="scientific">Brachyspira pilosicoli P43/6/78</name>
    <dbReference type="NCBI Taxonomy" id="1042417"/>
    <lineage>
        <taxon>Bacteria</taxon>
        <taxon>Pseudomonadati</taxon>
        <taxon>Spirochaetota</taxon>
        <taxon>Spirochaetia</taxon>
        <taxon>Brachyspirales</taxon>
        <taxon>Brachyspiraceae</taxon>
        <taxon>Brachyspira</taxon>
    </lineage>
</organism>
<proteinExistence type="predicted"/>
<dbReference type="RefSeq" id="WP_013244244.1">
    <property type="nucleotide sequence ID" value="NC_019908.1"/>
</dbReference>
<dbReference type="InterPro" id="IPR002645">
    <property type="entry name" value="STAS_dom"/>
</dbReference>
<keyword evidence="3" id="KW-1185">Reference proteome</keyword>
<dbReference type="GO" id="GO:0043856">
    <property type="term" value="F:anti-sigma factor antagonist activity"/>
    <property type="evidence" value="ECO:0007669"/>
    <property type="project" value="TreeGrafter"/>
</dbReference>
<dbReference type="EMBL" id="CP002873">
    <property type="protein sequence ID" value="AGA66909.1"/>
    <property type="molecule type" value="Genomic_DNA"/>
</dbReference>
<gene>
    <name evidence="2" type="ORF">BPP43_08580</name>
</gene>
<accession>A0A3B6VYC2</accession>
<dbReference type="CDD" id="cd07043">
    <property type="entry name" value="STAS_anti-anti-sigma_factors"/>
    <property type="match status" value="1"/>
</dbReference>
<dbReference type="Pfam" id="PF01740">
    <property type="entry name" value="STAS"/>
    <property type="match status" value="1"/>
</dbReference>
<dbReference type="KEGG" id="bpip:BPP43_08580"/>
<protein>
    <submittedName>
        <fullName evidence="2">Anti sigma regulatory factor</fullName>
    </submittedName>
</protein>
<dbReference type="Gene3D" id="3.30.750.24">
    <property type="entry name" value="STAS domain"/>
    <property type="match status" value="1"/>
</dbReference>
<dbReference type="SUPFAM" id="SSF52091">
    <property type="entry name" value="SpoIIaa-like"/>
    <property type="match status" value="1"/>
</dbReference>
<dbReference type="GeneID" id="56439870"/>
<dbReference type="PANTHER" id="PTHR33495">
    <property type="entry name" value="ANTI-SIGMA FACTOR ANTAGONIST TM_1081-RELATED-RELATED"/>
    <property type="match status" value="1"/>
</dbReference>
<evidence type="ECO:0000259" key="1">
    <source>
        <dbReference type="PROSITE" id="PS50801"/>
    </source>
</evidence>
<dbReference type="PROSITE" id="PS50801">
    <property type="entry name" value="STAS"/>
    <property type="match status" value="1"/>
</dbReference>
<evidence type="ECO:0000313" key="3">
    <source>
        <dbReference type="Proteomes" id="UP000010793"/>
    </source>
</evidence>
<evidence type="ECO:0000313" key="2">
    <source>
        <dbReference type="EMBL" id="AGA66909.1"/>
    </source>
</evidence>
<dbReference type="Proteomes" id="UP000010793">
    <property type="component" value="Chromosome"/>
</dbReference>
<dbReference type="AlphaFoldDB" id="A0A3B6VYC2"/>
<reference evidence="2 3" key="1">
    <citation type="journal article" date="2013" name="Genome Announc.">
        <title>Complete Genome Sequence of the Porcine Strain Brachyspira pilosicoli P43/6/78(T.).</title>
        <authorList>
            <person name="Lin C."/>
            <person name="den Bakker H.C."/>
            <person name="Suzuki H."/>
            <person name="Lefebure T."/>
            <person name="Ponnala L."/>
            <person name="Sun Q."/>
            <person name="Stanhope M.J."/>
            <person name="Wiedmann M."/>
            <person name="Duhamel G.E."/>
        </authorList>
    </citation>
    <scope>NUCLEOTIDE SEQUENCE [LARGE SCALE GENOMIC DNA]</scope>
    <source>
        <strain evidence="2 3">P43/6/78</strain>
    </source>
</reference>
<name>A0A3B6VYC2_BRAPL</name>
<sequence length="110" mass="12092">MVSTVIEGKTAIINIEKNIISENVDILEEKLNYIKDAGILNFVFDFHNIEYICSSALGLIASALRVSGEKGGKVYFCSLSTKLTSLFEATRFLTIVNTAKDVNEALSNIK</sequence>
<feature type="domain" description="STAS" evidence="1">
    <location>
        <begin position="1"/>
        <end position="109"/>
    </location>
</feature>
<dbReference type="InterPro" id="IPR036513">
    <property type="entry name" value="STAS_dom_sf"/>
</dbReference>